<dbReference type="OrthoDB" id="9864656at2"/>
<keyword evidence="3" id="KW-1185">Reference proteome</keyword>
<reference evidence="2 3" key="1">
    <citation type="journal article" date="2015" name="Int. J. Syst. Evol. Microbiol.">
        <title>Gemmobacter intermedius sp. nov., isolated from a white stork (Ciconia ciconia).</title>
        <authorList>
            <person name="Kampfer P."/>
            <person name="Jerzak L."/>
            <person name="Wilharm G."/>
            <person name="Golke J."/>
            <person name="Busse H.J."/>
            <person name="Glaeser S.P."/>
        </authorList>
    </citation>
    <scope>NUCLEOTIDE SEQUENCE [LARGE SCALE GENOMIC DNA]</scope>
    <source>
        <strain evidence="2 3">119/4</strain>
    </source>
</reference>
<feature type="region of interest" description="Disordered" evidence="1">
    <location>
        <begin position="164"/>
        <end position="184"/>
    </location>
</feature>
<organism evidence="2 3">
    <name type="scientific">Falsigemmobacter intermedius</name>
    <dbReference type="NCBI Taxonomy" id="1553448"/>
    <lineage>
        <taxon>Bacteria</taxon>
        <taxon>Pseudomonadati</taxon>
        <taxon>Pseudomonadota</taxon>
        <taxon>Alphaproteobacteria</taxon>
        <taxon>Rhodobacterales</taxon>
        <taxon>Paracoccaceae</taxon>
        <taxon>Falsigemmobacter</taxon>
    </lineage>
</organism>
<name>A0A444M8Q3_9RHOB</name>
<dbReference type="RefSeq" id="WP_128490358.1">
    <property type="nucleotide sequence ID" value="NZ_JBHRVN010000006.1"/>
</dbReference>
<comment type="caution">
    <text evidence="2">The sequence shown here is derived from an EMBL/GenBank/DDBJ whole genome shotgun (WGS) entry which is preliminary data.</text>
</comment>
<gene>
    <name evidence="2" type="ORF">EP867_15310</name>
</gene>
<evidence type="ECO:0000256" key="1">
    <source>
        <dbReference type="SAM" id="MobiDB-lite"/>
    </source>
</evidence>
<proteinExistence type="predicted"/>
<dbReference type="AlphaFoldDB" id="A0A444M8Q3"/>
<dbReference type="Proteomes" id="UP000287168">
    <property type="component" value="Unassembled WGS sequence"/>
</dbReference>
<evidence type="ECO:0000313" key="2">
    <source>
        <dbReference type="EMBL" id="RWY38833.1"/>
    </source>
</evidence>
<evidence type="ECO:0000313" key="3">
    <source>
        <dbReference type="Proteomes" id="UP000287168"/>
    </source>
</evidence>
<sequence>MLFNDARQLARLISEGTCSLCLTQTQDKLILRVRLPEIFSAALPRRLVHAKRRLNKLRAAELTAVNFNSGLEEFGATWLDPTGQNQAAARAAFKQLRAYIFKPVTVNEAPKLLGVSADLIARLSPLPTLRIPCEHHGKRYAISGWKLSEFLELAEAARLVKASQLRQSGQEGPRPSGQGAADNA</sequence>
<accession>A0A444M8Q3</accession>
<dbReference type="EMBL" id="SBLC01000029">
    <property type="protein sequence ID" value="RWY38833.1"/>
    <property type="molecule type" value="Genomic_DNA"/>
</dbReference>
<protein>
    <submittedName>
        <fullName evidence="2">Uncharacterized protein</fullName>
    </submittedName>
</protein>